<dbReference type="EMBL" id="JBHTJI010000001">
    <property type="protein sequence ID" value="MFD0988885.1"/>
    <property type="molecule type" value="Genomic_DNA"/>
</dbReference>
<keyword evidence="4" id="KW-1185">Reference proteome</keyword>
<dbReference type="CDD" id="cd02869">
    <property type="entry name" value="PseudoU_synth_RluA_like"/>
    <property type="match status" value="1"/>
</dbReference>
<dbReference type="InterPro" id="IPR006224">
    <property type="entry name" value="PsdUridine_synth_RluA-like_CS"/>
</dbReference>
<reference evidence="4" key="1">
    <citation type="journal article" date="2019" name="Int. J. Syst. Evol. Microbiol.">
        <title>The Global Catalogue of Microorganisms (GCM) 10K type strain sequencing project: providing services to taxonomists for standard genome sequencing and annotation.</title>
        <authorList>
            <consortium name="The Broad Institute Genomics Platform"/>
            <consortium name="The Broad Institute Genome Sequencing Center for Infectious Disease"/>
            <person name="Wu L."/>
            <person name="Ma J."/>
        </authorList>
    </citation>
    <scope>NUCLEOTIDE SEQUENCE [LARGE SCALE GENOMIC DNA]</scope>
    <source>
        <strain evidence="4">CCUG 62414</strain>
    </source>
</reference>
<evidence type="ECO:0000313" key="4">
    <source>
        <dbReference type="Proteomes" id="UP001597061"/>
    </source>
</evidence>
<protein>
    <submittedName>
        <fullName evidence="3">Pseudouridine synthase</fullName>
    </submittedName>
</protein>
<name>A0ABW3JFJ4_9FLAO</name>
<dbReference type="SUPFAM" id="SSF55120">
    <property type="entry name" value="Pseudouridine synthase"/>
    <property type="match status" value="1"/>
</dbReference>
<proteinExistence type="predicted"/>
<organism evidence="3 4">
    <name type="scientific">Mariniflexile jejuense</name>
    <dbReference type="NCBI Taxonomy" id="1173582"/>
    <lineage>
        <taxon>Bacteria</taxon>
        <taxon>Pseudomonadati</taxon>
        <taxon>Bacteroidota</taxon>
        <taxon>Flavobacteriia</taxon>
        <taxon>Flavobacteriales</taxon>
        <taxon>Flavobacteriaceae</taxon>
        <taxon>Mariniflexile</taxon>
    </lineage>
</organism>
<evidence type="ECO:0000259" key="2">
    <source>
        <dbReference type="Pfam" id="PF00849"/>
    </source>
</evidence>
<dbReference type="InterPro" id="IPR006145">
    <property type="entry name" value="PsdUridine_synth_RsuA/RluA"/>
</dbReference>
<dbReference type="Proteomes" id="UP001597061">
    <property type="component" value="Unassembled WGS sequence"/>
</dbReference>
<evidence type="ECO:0000256" key="1">
    <source>
        <dbReference type="SAM" id="Coils"/>
    </source>
</evidence>
<dbReference type="InterPro" id="IPR050188">
    <property type="entry name" value="RluA_PseudoU_synthase"/>
</dbReference>
<keyword evidence="1" id="KW-0175">Coiled coil</keyword>
<dbReference type="Gene3D" id="3.30.2350.10">
    <property type="entry name" value="Pseudouridine synthase"/>
    <property type="match status" value="1"/>
</dbReference>
<dbReference type="PANTHER" id="PTHR21600:SF89">
    <property type="entry name" value="RIBOSOMAL LARGE SUBUNIT PSEUDOURIDINE SYNTHASE A"/>
    <property type="match status" value="1"/>
</dbReference>
<dbReference type="Pfam" id="PF00849">
    <property type="entry name" value="PseudoU_synth_2"/>
    <property type="match status" value="1"/>
</dbReference>
<sequence length="567" mass="64672">MVFYQAMSQFSNSFFHPLKLDSGVSLPEKFTFPFYYEPHPLTIIAAKELQQYLENQTDFTHNFGLNSNQKGLVIGKMFGVMVVKNAENELGYLAAFSGKLANSNYIKGFTPTVYNTLKEAGFYKQGEAKLNTLNAKIVSLEKALPFLEAIQNVVNVKVQFETALNALKTEIKTAKKLRNLKRETEKHQLTPESYAVFLETLNQQSIGYQLRLKHLKLHWEQHIKDAEKHLSVFEKPIQQLKEQRATLSASLQKRIHEQYEFLNAEGETKNLLTIFKNTASPIPPAGSGECAAPKLFQYAYENNLKPICMAEFWWGTSPKSEVRKHQQFYPSCRSKCEPILGHMMQGLEVEQNPIEQSISYKNDLEIVFEDDNLLLVNKPHEFLSVPGKTTNESVFTKMQQYLPNATGPLLVHRLDMSTSGLLLVAKSERIHKQLQKQFIERSIKKRYVALLDGILHTKEGNINLPLRVDLDNRPQQLVCYEHGKPAITNYKVVAIEHGKTRIHFYPITGRTHQLRVHAAHSLGLKIPIVGDDLYGIKANRLHLHAESLTFTHPIGKEVFTITCEAPF</sequence>
<comment type="caution">
    <text evidence="3">The sequence shown here is derived from an EMBL/GenBank/DDBJ whole genome shotgun (WGS) entry which is preliminary data.</text>
</comment>
<evidence type="ECO:0000313" key="3">
    <source>
        <dbReference type="EMBL" id="MFD0988885.1"/>
    </source>
</evidence>
<dbReference type="RefSeq" id="WP_379924465.1">
    <property type="nucleotide sequence ID" value="NZ_JBHTJI010000001.1"/>
</dbReference>
<gene>
    <name evidence="3" type="ORF">ACFQ1R_02145</name>
</gene>
<dbReference type="PANTHER" id="PTHR21600">
    <property type="entry name" value="MITOCHONDRIAL RNA PSEUDOURIDINE SYNTHASE"/>
    <property type="match status" value="1"/>
</dbReference>
<feature type="coiled-coil region" evidence="1">
    <location>
        <begin position="123"/>
        <end position="177"/>
    </location>
</feature>
<feature type="domain" description="Pseudouridine synthase RsuA/RluA-like" evidence="2">
    <location>
        <begin position="372"/>
        <end position="520"/>
    </location>
</feature>
<accession>A0ABW3JFJ4</accession>
<dbReference type="InterPro" id="IPR020103">
    <property type="entry name" value="PsdUridine_synth_cat_dom_sf"/>
</dbReference>
<dbReference type="PROSITE" id="PS01129">
    <property type="entry name" value="PSI_RLU"/>
    <property type="match status" value="1"/>
</dbReference>